<dbReference type="Proteomes" id="UP000011081">
    <property type="component" value="Unassembled WGS sequence"/>
</dbReference>
<reference evidence="4" key="1">
    <citation type="submission" date="2011-03" db="EMBL/GenBank/DDBJ databases">
        <title>The genome sequence of Vavraia culicis strain floridensis.</title>
        <authorList>
            <consortium name="The Broad Institute Genome Sequencing Platform"/>
            <person name="Cuomo C."/>
            <person name="Becnel J."/>
            <person name="Sanscrainte N."/>
            <person name="Young S.K."/>
            <person name="Zeng Q."/>
            <person name="Gargeya S."/>
            <person name="Fitzgerald M."/>
            <person name="Haas B."/>
            <person name="Abouelleil A."/>
            <person name="Alvarado L."/>
            <person name="Arachchi H.M."/>
            <person name="Berlin A."/>
            <person name="Chapman S.B."/>
            <person name="Gearin G."/>
            <person name="Goldberg J."/>
            <person name="Griggs A."/>
            <person name="Gujja S."/>
            <person name="Hansen M."/>
            <person name="Heiman D."/>
            <person name="Howarth C."/>
            <person name="Larimer J."/>
            <person name="Lui A."/>
            <person name="MacDonald P.J.P."/>
            <person name="McCowen C."/>
            <person name="Montmayeur A."/>
            <person name="Murphy C."/>
            <person name="Neiman D."/>
            <person name="Pearson M."/>
            <person name="Priest M."/>
            <person name="Roberts A."/>
            <person name="Saif S."/>
            <person name="Shea T."/>
            <person name="Sisk P."/>
            <person name="Stolte C."/>
            <person name="Sykes S."/>
            <person name="Wortman J."/>
            <person name="Nusbaum C."/>
            <person name="Birren B."/>
        </authorList>
    </citation>
    <scope>NUCLEOTIDE SEQUENCE [LARGE SCALE GENOMIC DNA]</scope>
    <source>
        <strain evidence="4">floridensis</strain>
    </source>
</reference>
<dbReference type="VEuPathDB" id="MicrosporidiaDB:VCUG_00904"/>
<evidence type="ECO:0000313" key="4">
    <source>
        <dbReference type="Proteomes" id="UP000011081"/>
    </source>
</evidence>
<dbReference type="EMBL" id="GL877415">
    <property type="protein sequence ID" value="ELA47581.1"/>
    <property type="molecule type" value="Genomic_DNA"/>
</dbReference>
<organism evidence="3 4">
    <name type="scientific">Vavraia culicis (isolate floridensis)</name>
    <name type="common">Microsporidian parasite</name>
    <dbReference type="NCBI Taxonomy" id="948595"/>
    <lineage>
        <taxon>Eukaryota</taxon>
        <taxon>Fungi</taxon>
        <taxon>Fungi incertae sedis</taxon>
        <taxon>Microsporidia</taxon>
        <taxon>Pleistophoridae</taxon>
        <taxon>Vavraia</taxon>
    </lineage>
</organism>
<dbReference type="OMA" id="VQVKAIM"/>
<dbReference type="HOGENOM" id="CLU_2265584_0_0_1"/>
<feature type="compositionally biased region" description="Low complexity" evidence="1">
    <location>
        <begin position="112"/>
        <end position="124"/>
    </location>
</feature>
<evidence type="ECO:0000313" key="3">
    <source>
        <dbReference type="EMBL" id="ELA47581.1"/>
    </source>
</evidence>
<sequence length="124" mass="13216">MLKIDNSVFVLFVISVLCAVYFSLFSIPLFSTGKKTPSAVVKIEEKVKTLEVQVKAIMDILGMKVKAGDKGNGGEKEGEGKEGEGKEGEGKEGEEKEGEEKGAEKSEKEKTGTGMSGMPGMPNI</sequence>
<evidence type="ECO:0000256" key="2">
    <source>
        <dbReference type="SAM" id="Phobius"/>
    </source>
</evidence>
<keyword evidence="4" id="KW-1185">Reference proteome</keyword>
<proteinExistence type="predicted"/>
<feature type="compositionally biased region" description="Basic and acidic residues" evidence="1">
    <location>
        <begin position="66"/>
        <end position="111"/>
    </location>
</feature>
<name>L2GV86_VAVCU</name>
<dbReference type="InParanoid" id="L2GV86"/>
<dbReference type="GeneID" id="19878787"/>
<feature type="transmembrane region" description="Helical" evidence="2">
    <location>
        <begin position="6"/>
        <end position="30"/>
    </location>
</feature>
<protein>
    <submittedName>
        <fullName evidence="3">Uncharacterized protein</fullName>
    </submittedName>
</protein>
<dbReference type="AlphaFoldDB" id="L2GV86"/>
<keyword evidence="2" id="KW-1133">Transmembrane helix</keyword>
<dbReference type="RefSeq" id="XP_008073926.1">
    <property type="nucleotide sequence ID" value="XM_008075735.1"/>
</dbReference>
<accession>L2GV86</accession>
<evidence type="ECO:0000256" key="1">
    <source>
        <dbReference type="SAM" id="MobiDB-lite"/>
    </source>
</evidence>
<gene>
    <name evidence="3" type="ORF">VCUG_00904</name>
</gene>
<keyword evidence="2" id="KW-0472">Membrane</keyword>
<feature type="region of interest" description="Disordered" evidence="1">
    <location>
        <begin position="66"/>
        <end position="124"/>
    </location>
</feature>
<keyword evidence="2" id="KW-0812">Transmembrane</keyword>
<dbReference type="OrthoDB" id="10480437at2759"/>